<sequence>MNEQKKDNVKEANGSTVVGSTSMFNEPVAENNEDTSSLTAKIHNKNVKCLKVHIIDPCTTTPGSISGVKSSHKQVEKGSDAGNNELPVVVESAAKTAPTSDKVDIQVPRSSVLEANARFKNSLYGYFLVMMNANDFFFFKFSSLEGRDGVLENGPWMIRNPDYS</sequence>
<accession>A0ABQ4X3P5</accession>
<evidence type="ECO:0008006" key="4">
    <source>
        <dbReference type="Google" id="ProtNLM"/>
    </source>
</evidence>
<organism evidence="2 3">
    <name type="scientific">Tanacetum coccineum</name>
    <dbReference type="NCBI Taxonomy" id="301880"/>
    <lineage>
        <taxon>Eukaryota</taxon>
        <taxon>Viridiplantae</taxon>
        <taxon>Streptophyta</taxon>
        <taxon>Embryophyta</taxon>
        <taxon>Tracheophyta</taxon>
        <taxon>Spermatophyta</taxon>
        <taxon>Magnoliopsida</taxon>
        <taxon>eudicotyledons</taxon>
        <taxon>Gunneridae</taxon>
        <taxon>Pentapetalae</taxon>
        <taxon>asterids</taxon>
        <taxon>campanulids</taxon>
        <taxon>Asterales</taxon>
        <taxon>Asteraceae</taxon>
        <taxon>Asteroideae</taxon>
        <taxon>Anthemideae</taxon>
        <taxon>Anthemidinae</taxon>
        <taxon>Tanacetum</taxon>
    </lineage>
</organism>
<reference evidence="2" key="1">
    <citation type="journal article" date="2022" name="Int. J. Mol. Sci.">
        <title>Draft Genome of Tanacetum Coccineum: Genomic Comparison of Closely Related Tanacetum-Family Plants.</title>
        <authorList>
            <person name="Yamashiro T."/>
            <person name="Shiraishi A."/>
            <person name="Nakayama K."/>
            <person name="Satake H."/>
        </authorList>
    </citation>
    <scope>NUCLEOTIDE SEQUENCE</scope>
</reference>
<evidence type="ECO:0000313" key="3">
    <source>
        <dbReference type="Proteomes" id="UP001151760"/>
    </source>
</evidence>
<proteinExistence type="predicted"/>
<name>A0ABQ4X3P5_9ASTR</name>
<gene>
    <name evidence="2" type="ORF">Tco_0654472</name>
</gene>
<feature type="compositionally biased region" description="Basic and acidic residues" evidence="1">
    <location>
        <begin position="1"/>
        <end position="10"/>
    </location>
</feature>
<feature type="region of interest" description="Disordered" evidence="1">
    <location>
        <begin position="1"/>
        <end position="20"/>
    </location>
</feature>
<dbReference type="EMBL" id="BQNB010009166">
    <property type="protein sequence ID" value="GJS59688.1"/>
    <property type="molecule type" value="Genomic_DNA"/>
</dbReference>
<protein>
    <recommendedName>
        <fullName evidence="4">DUF4283 domain-containing protein</fullName>
    </recommendedName>
</protein>
<evidence type="ECO:0000256" key="1">
    <source>
        <dbReference type="SAM" id="MobiDB-lite"/>
    </source>
</evidence>
<comment type="caution">
    <text evidence="2">The sequence shown here is derived from an EMBL/GenBank/DDBJ whole genome shotgun (WGS) entry which is preliminary data.</text>
</comment>
<dbReference type="Proteomes" id="UP001151760">
    <property type="component" value="Unassembled WGS sequence"/>
</dbReference>
<reference evidence="2" key="2">
    <citation type="submission" date="2022-01" db="EMBL/GenBank/DDBJ databases">
        <authorList>
            <person name="Yamashiro T."/>
            <person name="Shiraishi A."/>
            <person name="Satake H."/>
            <person name="Nakayama K."/>
        </authorList>
    </citation>
    <scope>NUCLEOTIDE SEQUENCE</scope>
</reference>
<evidence type="ECO:0000313" key="2">
    <source>
        <dbReference type="EMBL" id="GJS59688.1"/>
    </source>
</evidence>
<keyword evidence="3" id="KW-1185">Reference proteome</keyword>